<evidence type="ECO:0000256" key="6">
    <source>
        <dbReference type="ARBA" id="ARBA00022801"/>
    </source>
</evidence>
<dbReference type="GO" id="GO:0005576">
    <property type="term" value="C:extracellular region"/>
    <property type="evidence" value="ECO:0007669"/>
    <property type="project" value="TreeGrafter"/>
</dbReference>
<dbReference type="Proteomes" id="UP000179734">
    <property type="component" value="Unassembled WGS sequence"/>
</dbReference>
<evidence type="ECO:0000313" key="12">
    <source>
        <dbReference type="Proteomes" id="UP000179734"/>
    </source>
</evidence>
<dbReference type="Gene3D" id="3.30.2390.20">
    <property type="entry name" value="Type VII secretion system EccB, repeat 1 domain"/>
    <property type="match status" value="1"/>
</dbReference>
<proteinExistence type="inferred from homology"/>
<gene>
    <name evidence="11" type="ORF">BKN37_25555</name>
</gene>
<evidence type="ECO:0000256" key="7">
    <source>
        <dbReference type="ARBA" id="ARBA00022840"/>
    </source>
</evidence>
<accession>A0A1S1MXC1</accession>
<dbReference type="InterPro" id="IPR044857">
    <property type="entry name" value="T7SS_EccB_R1"/>
</dbReference>
<keyword evidence="3" id="KW-1003">Cell membrane</keyword>
<evidence type="ECO:0000256" key="4">
    <source>
        <dbReference type="ARBA" id="ARBA00022692"/>
    </source>
</evidence>
<dbReference type="InterPro" id="IPR042485">
    <property type="entry name" value="T7SS_EccB_R3"/>
</dbReference>
<keyword evidence="7" id="KW-0067">ATP-binding</keyword>
<protein>
    <submittedName>
        <fullName evidence="11">Type VII secretion protein EccB</fullName>
    </submittedName>
</protein>
<dbReference type="Pfam" id="PF05108">
    <property type="entry name" value="T7SS_ESX1_EccB"/>
    <property type="match status" value="1"/>
</dbReference>
<dbReference type="PANTHER" id="PTHR40765:SF2">
    <property type="entry name" value="ESX-2 SECRETION SYSTEM ATPASE ECCB2"/>
    <property type="match status" value="1"/>
</dbReference>
<evidence type="ECO:0000256" key="2">
    <source>
        <dbReference type="ARBA" id="ARBA00008149"/>
    </source>
</evidence>
<dbReference type="AlphaFoldDB" id="A0A1S1MXC1"/>
<evidence type="ECO:0000313" key="11">
    <source>
        <dbReference type="EMBL" id="OHU90510.1"/>
    </source>
</evidence>
<keyword evidence="4 10" id="KW-0812">Transmembrane</keyword>
<evidence type="ECO:0000256" key="5">
    <source>
        <dbReference type="ARBA" id="ARBA00022741"/>
    </source>
</evidence>
<comment type="caution">
    <text evidence="11">The sequence shown here is derived from an EMBL/GenBank/DDBJ whole genome shotgun (WGS) entry which is preliminary data.</text>
</comment>
<feature type="transmembrane region" description="Helical" evidence="10">
    <location>
        <begin position="63"/>
        <end position="81"/>
    </location>
</feature>
<dbReference type="RefSeq" id="WP_071029912.1">
    <property type="nucleotide sequence ID" value="NZ_MLQM01000249.1"/>
</dbReference>
<evidence type="ECO:0000256" key="1">
    <source>
        <dbReference type="ARBA" id="ARBA00004162"/>
    </source>
</evidence>
<dbReference type="GO" id="GO:0005524">
    <property type="term" value="F:ATP binding"/>
    <property type="evidence" value="ECO:0007669"/>
    <property type="project" value="UniProtKB-KW"/>
</dbReference>
<dbReference type="InterPro" id="IPR007795">
    <property type="entry name" value="T7SS_EccB"/>
</dbReference>
<dbReference type="EMBL" id="MLQM01000249">
    <property type="protein sequence ID" value="OHU90510.1"/>
    <property type="molecule type" value="Genomic_DNA"/>
</dbReference>
<keyword evidence="12" id="KW-1185">Reference proteome</keyword>
<dbReference type="NCBIfam" id="TIGR03919">
    <property type="entry name" value="T7SS_EccB"/>
    <property type="match status" value="1"/>
</dbReference>
<comment type="subcellular location">
    <subcellularLocation>
        <location evidence="1">Cell membrane</location>
        <topology evidence="1">Single-pass membrane protein</topology>
    </subcellularLocation>
</comment>
<keyword evidence="5" id="KW-0547">Nucleotide-binding</keyword>
<dbReference type="GO" id="GO:0005886">
    <property type="term" value="C:plasma membrane"/>
    <property type="evidence" value="ECO:0007669"/>
    <property type="project" value="UniProtKB-SubCell"/>
</dbReference>
<evidence type="ECO:0000256" key="10">
    <source>
        <dbReference type="SAM" id="Phobius"/>
    </source>
</evidence>
<keyword evidence="8 10" id="KW-1133">Transmembrane helix</keyword>
<organism evidence="11 12">
    <name type="scientific">Mycobacterium talmoniae</name>
    <dbReference type="NCBI Taxonomy" id="1858794"/>
    <lineage>
        <taxon>Bacteria</taxon>
        <taxon>Bacillati</taxon>
        <taxon>Actinomycetota</taxon>
        <taxon>Actinomycetes</taxon>
        <taxon>Mycobacteriales</taxon>
        <taxon>Mycobacteriaceae</taxon>
        <taxon>Mycobacterium</taxon>
    </lineage>
</organism>
<dbReference type="PANTHER" id="PTHR40765">
    <property type="entry name" value="ESX-2 SECRETION SYSTEM ATPASE ECCB2"/>
    <property type="match status" value="1"/>
</dbReference>
<name>A0A1S1MXC1_9MYCO</name>
<evidence type="ECO:0000256" key="9">
    <source>
        <dbReference type="ARBA" id="ARBA00023136"/>
    </source>
</evidence>
<evidence type="ECO:0000256" key="8">
    <source>
        <dbReference type="ARBA" id="ARBA00022989"/>
    </source>
</evidence>
<keyword evidence="6" id="KW-0378">Hydrolase</keyword>
<evidence type="ECO:0000256" key="3">
    <source>
        <dbReference type="ARBA" id="ARBA00022475"/>
    </source>
</evidence>
<dbReference type="GO" id="GO:0016787">
    <property type="term" value="F:hydrolase activity"/>
    <property type="evidence" value="ECO:0007669"/>
    <property type="project" value="UniProtKB-KW"/>
</dbReference>
<keyword evidence="9 10" id="KW-0472">Membrane</keyword>
<reference evidence="11 12" key="1">
    <citation type="submission" date="2016-10" db="EMBL/GenBank/DDBJ databases">
        <title>Genome sequence of Mycobacterium talmonii.</title>
        <authorList>
            <person name="Greninger A.L."/>
            <person name="Elliott B."/>
            <person name="Vasireddy S."/>
            <person name="Vasireddy R."/>
        </authorList>
    </citation>
    <scope>NUCLEOTIDE SEQUENCE [LARGE SCALE GENOMIC DNA]</scope>
    <source>
        <strain evidence="12">NE-TNMC-100812</strain>
    </source>
</reference>
<sequence length="501" mass="53607">MAAVKDDRSQVVSKQHPPSKRLTTKIQFSGAIFIRRRLEHAIVRRNTQMWDDPMRFYSRASTAGLAITALIAGVCLLMAFLKPQGNPGNAELLADATNGQLFVLDQNVLRPVLNLTSARLIIGRDHNPRRVKSSELARHRRGQLAGIPGAPWDTPTAAAGDGSYWSVCDTVSHPASTRPTVEVSVLAEQPTYGPDTTTALAVGQTILATYHSQNMLIDHTGRHAIDLTNTAITTAINLPPNHATTPLSAALYNALPAADPIALPEIPDAGQPNTIGLDPTITVGTVIANSTNPDKQHYVVLADGIAPINQATAAALRNTNTYGHLDPPTAPADKITAAPPRTYPSPLQPVTVIDRATNPVLCWDWSKTGAETTSPQITIAAGKQIPLSERQRVAHVKQITTDLTVYQAGGGKTGTEPTGRYVHVINPTGNPENQFYIDSGGVRYGLPDIKDAEHLGLHNPQLAPWPAIRLLAAGPDLTQANALLEHDTLPTDPTPRAIPTN</sequence>
<comment type="similarity">
    <text evidence="2">Belongs to the EccB family.</text>
</comment>
<dbReference type="Gene3D" id="2.40.50.910">
    <property type="entry name" value="Type VII secretion system EccB, repeat 3 domain"/>
    <property type="match status" value="1"/>
</dbReference>